<dbReference type="GO" id="GO:0032922">
    <property type="term" value="P:circadian regulation of gene expression"/>
    <property type="evidence" value="ECO:0007669"/>
    <property type="project" value="TreeGrafter"/>
</dbReference>
<feature type="domain" description="Cryptochrome/DNA photolyase FAD-binding" evidence="5">
    <location>
        <begin position="68"/>
        <end position="196"/>
    </location>
</feature>
<keyword evidence="4" id="KW-0157">Chromophore</keyword>
<dbReference type="InterPro" id="IPR005101">
    <property type="entry name" value="Cryptochr/Photolyase_FAD-bd"/>
</dbReference>
<gene>
    <name evidence="6" type="ORF">CDO81_19195</name>
</gene>
<evidence type="ECO:0000256" key="4">
    <source>
        <dbReference type="RuleBase" id="RU004182"/>
    </source>
</evidence>
<organism evidence="6 7">
    <name type="scientific">Roseateles puraquae</name>
    <dbReference type="NCBI Taxonomy" id="431059"/>
    <lineage>
        <taxon>Bacteria</taxon>
        <taxon>Pseudomonadati</taxon>
        <taxon>Pseudomonadota</taxon>
        <taxon>Betaproteobacteria</taxon>
        <taxon>Burkholderiales</taxon>
        <taxon>Sphaerotilaceae</taxon>
        <taxon>Roseateles</taxon>
    </lineage>
</organism>
<protein>
    <submittedName>
        <fullName evidence="6">Deoxyribodipyrimidine photolyase</fullName>
    </submittedName>
</protein>
<keyword evidence="1 3" id="KW-0285">Flavoprotein</keyword>
<dbReference type="InterPro" id="IPR036134">
    <property type="entry name" value="Crypto/Photolyase_FAD-like_sf"/>
</dbReference>
<evidence type="ECO:0000256" key="3">
    <source>
        <dbReference type="PIRSR" id="PIRSR602081-1"/>
    </source>
</evidence>
<evidence type="ECO:0000256" key="1">
    <source>
        <dbReference type="ARBA" id="ARBA00022630"/>
    </source>
</evidence>
<keyword evidence="7" id="KW-1185">Reference proteome</keyword>
<dbReference type="RefSeq" id="WP_088484847.1">
    <property type="nucleotide sequence ID" value="NZ_NISI01000009.1"/>
</dbReference>
<dbReference type="PANTHER" id="PTHR11455:SF18">
    <property type="entry name" value="SI:CH1073-390K14.1"/>
    <property type="match status" value="1"/>
</dbReference>
<evidence type="ECO:0000259" key="5">
    <source>
        <dbReference type="Pfam" id="PF03441"/>
    </source>
</evidence>
<proteinExistence type="inferred from homology"/>
<comment type="similarity">
    <text evidence="4">Belongs to the DNA photolyase family.</text>
</comment>
<dbReference type="Gene3D" id="1.10.579.10">
    <property type="entry name" value="DNA Cyclobutane Dipyrimidine Photolyase, subunit A, domain 3"/>
    <property type="match status" value="1"/>
</dbReference>
<dbReference type="Pfam" id="PF03441">
    <property type="entry name" value="FAD_binding_7"/>
    <property type="match status" value="1"/>
</dbReference>
<evidence type="ECO:0000256" key="2">
    <source>
        <dbReference type="ARBA" id="ARBA00022827"/>
    </source>
</evidence>
<feature type="binding site" evidence="3">
    <location>
        <begin position="164"/>
        <end position="166"/>
    </location>
    <ligand>
        <name>FAD</name>
        <dbReference type="ChEBI" id="CHEBI:57692"/>
    </ligand>
</feature>
<comment type="cofactor">
    <cofactor evidence="3">
        <name>FAD</name>
        <dbReference type="ChEBI" id="CHEBI:57692"/>
    </cofactor>
    <text evidence="3">Binds 1 FAD per subunit.</text>
</comment>
<dbReference type="PRINTS" id="PR00147">
    <property type="entry name" value="DNAPHOTLYASE"/>
</dbReference>
<keyword evidence="2 3" id="KW-0274">FAD</keyword>
<dbReference type="OrthoDB" id="9772484at2"/>
<dbReference type="Gene3D" id="1.25.40.80">
    <property type="match status" value="1"/>
</dbReference>
<keyword evidence="6" id="KW-0456">Lyase</keyword>
<dbReference type="GO" id="GO:0005737">
    <property type="term" value="C:cytoplasm"/>
    <property type="evidence" value="ECO:0007669"/>
    <property type="project" value="TreeGrafter"/>
</dbReference>
<feature type="binding site" evidence="3">
    <location>
        <begin position="68"/>
        <end position="75"/>
    </location>
    <ligand>
        <name>FAD</name>
        <dbReference type="ChEBI" id="CHEBI:57692"/>
    </ligand>
</feature>
<accession>A0A254N2B8</accession>
<reference evidence="6 7" key="1">
    <citation type="journal article" date="2007" name="Int. J. Syst. Evol. Microbiol.">
        <title>Description of Pelomonas aquatica sp. nov. and Pelomonas puraquae sp. nov., isolated from industrial and haemodialysis water.</title>
        <authorList>
            <person name="Gomila M."/>
            <person name="Bowien B."/>
            <person name="Falsen E."/>
            <person name="Moore E.R."/>
            <person name="Lalucat J."/>
        </authorList>
    </citation>
    <scope>NUCLEOTIDE SEQUENCE [LARGE SCALE GENOMIC DNA]</scope>
    <source>
        <strain evidence="6 7">CCUG 52769</strain>
    </source>
</reference>
<dbReference type="AlphaFoldDB" id="A0A254N2B8"/>
<dbReference type="Proteomes" id="UP000197446">
    <property type="component" value="Unassembled WGS sequence"/>
</dbReference>
<dbReference type="GO" id="GO:0003677">
    <property type="term" value="F:DNA binding"/>
    <property type="evidence" value="ECO:0007669"/>
    <property type="project" value="TreeGrafter"/>
</dbReference>
<dbReference type="GO" id="GO:0003904">
    <property type="term" value="F:deoxyribodipyrimidine photo-lyase activity"/>
    <property type="evidence" value="ECO:0007669"/>
    <property type="project" value="TreeGrafter"/>
</dbReference>
<name>A0A254N2B8_9BURK</name>
<feature type="binding site" evidence="3">
    <location>
        <position position="25"/>
    </location>
    <ligand>
        <name>FAD</name>
        <dbReference type="ChEBI" id="CHEBI:57692"/>
    </ligand>
</feature>
<evidence type="ECO:0000313" key="7">
    <source>
        <dbReference type="Proteomes" id="UP000197446"/>
    </source>
</evidence>
<dbReference type="PANTHER" id="PTHR11455">
    <property type="entry name" value="CRYPTOCHROME"/>
    <property type="match status" value="1"/>
</dbReference>
<dbReference type="SUPFAM" id="SSF48173">
    <property type="entry name" value="Cryptochrome/photolyase FAD-binding domain"/>
    <property type="match status" value="1"/>
</dbReference>
<dbReference type="EMBL" id="NISI01000009">
    <property type="protein sequence ID" value="OWR02326.1"/>
    <property type="molecule type" value="Genomic_DNA"/>
</dbReference>
<sequence length="371" mass="41186">MIPQDLAPTREAALARLAAVDAAAYARSRNHLQGAVTGLSPYLTHGLLTVPECLAALGLPPQHKLVYEFGWREFFRHVWDHRGEAIFRSLHEGPLPDAAYLRELPQDIRQGATGVPVVDQAVRTLYATGTLHNHARMWLASYVVHGRKVHWRAGADWLYAHLLDGDLASNHLSWQWVAGTGSHKPYLFDAANVARFAPRDWHSWGSAIDLSYEAWDALARRSDRLPAGQGGGGLDEPALLHRPTTGVRPEAFQAAEVWLAHPWALGEPPPGVQVVGVVITEAHRQRPWSERRWQWVTARLAGLSDELWVGSAAEVAAALAGVPRVLTLANPHVDPWLPKGAELLPEARHFKSVSPVCGSFSRWWERVQRRT</sequence>
<dbReference type="InterPro" id="IPR002081">
    <property type="entry name" value="Cryptochrome/DNA_photolyase_1"/>
</dbReference>
<dbReference type="GO" id="GO:0043153">
    <property type="term" value="P:entrainment of circadian clock by photoperiod"/>
    <property type="evidence" value="ECO:0007669"/>
    <property type="project" value="TreeGrafter"/>
</dbReference>
<evidence type="ECO:0000313" key="6">
    <source>
        <dbReference type="EMBL" id="OWR02326.1"/>
    </source>
</evidence>
<comment type="caution">
    <text evidence="6">The sequence shown here is derived from an EMBL/GenBank/DDBJ whole genome shotgun (WGS) entry which is preliminary data.</text>
</comment>
<dbReference type="GO" id="GO:0071949">
    <property type="term" value="F:FAD binding"/>
    <property type="evidence" value="ECO:0007669"/>
    <property type="project" value="TreeGrafter"/>
</dbReference>